<proteinExistence type="predicted"/>
<protein>
    <recommendedName>
        <fullName evidence="7">DUF4105 domain-containing protein</fullName>
    </recommendedName>
</protein>
<dbReference type="RefSeq" id="WP_115153085.1">
    <property type="nucleotide sequence ID" value="NZ_DBFWLE010000008.1"/>
</dbReference>
<dbReference type="Pfam" id="PF25221">
    <property type="entry name" value="5TMH_Lnb"/>
    <property type="match status" value="1"/>
</dbReference>
<feature type="domain" description="Lnb-like transmembrane" evidence="4">
    <location>
        <begin position="310"/>
        <end position="440"/>
    </location>
</feature>
<feature type="signal peptide" evidence="2">
    <location>
        <begin position="1"/>
        <end position="24"/>
    </location>
</feature>
<evidence type="ECO:0008006" key="7">
    <source>
        <dbReference type="Google" id="ProtNLM"/>
    </source>
</evidence>
<feature type="transmembrane region" description="Helical" evidence="1">
    <location>
        <begin position="367"/>
        <end position="387"/>
    </location>
</feature>
<sequence length="449" mass="50376">MKRFKHLFSALSVVILTSFTTVGAAVPTPVPDAAVSVEEGNATAVPNASKGASAPDGWLDSLDIGLLTCGPGLEVYSYYGHTALRINDRAHGQDIVVNYGIFSFRQNHFILRFVFGLTDYSMGIVSTSDFIAEYASEGRWVVEQRLHLSPTEKLRIVNAINENYLPENRTYRYNYFYDNCTTRARDMVLNHLDAGILLGVADTHASAGTRHMEEPPAGAIYPSWRQLIHAHNGNHRWARFGNDLLLGLKADSPTTYGEQEFLPDNLRRDFDAVRRTMPGYAVVGLVDTTVWLIPAQQIAVESGSETFADRITPLDAFLALAAIVALLTVWERKKKLNFWWLDLQLMLVSGLAGIVLLAMVFSQHPTVRLNLQILLLNPLNTIYLYPVIKQLRKGHIHRYWYVWTGMVVAGILGYMLQEYAEGIIVLAFILLGRGIVQCTHRQQIELTDR</sequence>
<evidence type="ECO:0000259" key="4">
    <source>
        <dbReference type="Pfam" id="PF25221"/>
    </source>
</evidence>
<dbReference type="Pfam" id="PF13387">
    <property type="entry name" value="Lnb_N"/>
    <property type="match status" value="1"/>
</dbReference>
<dbReference type="EMBL" id="UGTJ01000001">
    <property type="protein sequence ID" value="SUB79109.1"/>
    <property type="molecule type" value="Genomic_DNA"/>
</dbReference>
<dbReference type="InterPro" id="IPR057436">
    <property type="entry name" value="5TMH_Lnb"/>
</dbReference>
<feature type="transmembrane region" description="Helical" evidence="1">
    <location>
        <begin position="311"/>
        <end position="330"/>
    </location>
</feature>
<name>A0AAQ1ZHP3_9BACT</name>
<gene>
    <name evidence="5" type="ORF">NCTC13063_00364</name>
</gene>
<feature type="transmembrane region" description="Helical" evidence="1">
    <location>
        <begin position="399"/>
        <end position="416"/>
    </location>
</feature>
<evidence type="ECO:0000313" key="5">
    <source>
        <dbReference type="EMBL" id="SUB79109.1"/>
    </source>
</evidence>
<reference evidence="5 6" key="1">
    <citation type="submission" date="2018-06" db="EMBL/GenBank/DDBJ databases">
        <authorList>
            <consortium name="Pathogen Informatics"/>
            <person name="Doyle S."/>
        </authorList>
    </citation>
    <scope>NUCLEOTIDE SEQUENCE [LARGE SCALE GENOMIC DNA]</scope>
    <source>
        <strain evidence="5 6">NCTC13063</strain>
    </source>
</reference>
<keyword evidence="2" id="KW-0732">Signal</keyword>
<evidence type="ECO:0000256" key="2">
    <source>
        <dbReference type="SAM" id="SignalP"/>
    </source>
</evidence>
<keyword evidence="1" id="KW-0812">Transmembrane</keyword>
<feature type="transmembrane region" description="Helical" evidence="1">
    <location>
        <begin position="422"/>
        <end position="439"/>
    </location>
</feature>
<comment type="caution">
    <text evidence="5">The sequence shown here is derived from an EMBL/GenBank/DDBJ whole genome shotgun (WGS) entry which is preliminary data.</text>
</comment>
<dbReference type="InterPro" id="IPR025178">
    <property type="entry name" value="Lnb_N"/>
</dbReference>
<feature type="chain" id="PRO_5042892284" description="DUF4105 domain-containing protein" evidence="2">
    <location>
        <begin position="25"/>
        <end position="449"/>
    </location>
</feature>
<accession>A0AAQ1ZHP3</accession>
<keyword evidence="1" id="KW-1133">Transmembrane helix</keyword>
<keyword evidence="1" id="KW-0472">Membrane</keyword>
<evidence type="ECO:0000259" key="3">
    <source>
        <dbReference type="Pfam" id="PF13387"/>
    </source>
</evidence>
<dbReference type="Proteomes" id="UP000255283">
    <property type="component" value="Unassembled WGS sequence"/>
</dbReference>
<feature type="domain" description="Lnb N-terminal periplasmic" evidence="3">
    <location>
        <begin position="59"/>
        <end position="189"/>
    </location>
</feature>
<evidence type="ECO:0000313" key="6">
    <source>
        <dbReference type="Proteomes" id="UP000255283"/>
    </source>
</evidence>
<feature type="transmembrane region" description="Helical" evidence="1">
    <location>
        <begin position="337"/>
        <end position="361"/>
    </location>
</feature>
<organism evidence="5 6">
    <name type="scientific">Segatella buccae</name>
    <dbReference type="NCBI Taxonomy" id="28126"/>
    <lineage>
        <taxon>Bacteria</taxon>
        <taxon>Pseudomonadati</taxon>
        <taxon>Bacteroidota</taxon>
        <taxon>Bacteroidia</taxon>
        <taxon>Bacteroidales</taxon>
        <taxon>Prevotellaceae</taxon>
        <taxon>Segatella</taxon>
    </lineage>
</organism>
<dbReference type="AlphaFoldDB" id="A0AAQ1ZHP3"/>
<evidence type="ECO:0000256" key="1">
    <source>
        <dbReference type="SAM" id="Phobius"/>
    </source>
</evidence>